<protein>
    <submittedName>
        <fullName evidence="3">Helix-turn-helix domain containing protein</fullName>
    </submittedName>
</protein>
<evidence type="ECO:0000256" key="1">
    <source>
        <dbReference type="SAM" id="MobiDB-lite"/>
    </source>
</evidence>
<dbReference type="EMBL" id="BSNN01000002">
    <property type="protein sequence ID" value="GLQ34463.1"/>
    <property type="molecule type" value="Genomic_DNA"/>
</dbReference>
<dbReference type="Pfam" id="PF20057">
    <property type="entry name" value="DUF6456"/>
    <property type="match status" value="1"/>
</dbReference>
<dbReference type="Proteomes" id="UP001156694">
    <property type="component" value="Unassembled WGS sequence"/>
</dbReference>
<dbReference type="InterPro" id="IPR045599">
    <property type="entry name" value="DUF6456"/>
</dbReference>
<evidence type="ECO:0000313" key="3">
    <source>
        <dbReference type="EMBL" id="GLQ34463.1"/>
    </source>
</evidence>
<comment type="caution">
    <text evidence="3">The sequence shown here is derived from an EMBL/GenBank/DDBJ whole genome shotgun (WGS) entry which is preliminary data.</text>
</comment>
<feature type="compositionally biased region" description="Basic and acidic residues" evidence="1">
    <location>
        <begin position="82"/>
        <end position="95"/>
    </location>
</feature>
<evidence type="ECO:0000313" key="4">
    <source>
        <dbReference type="Proteomes" id="UP001156694"/>
    </source>
</evidence>
<feature type="domain" description="DUF6456" evidence="2">
    <location>
        <begin position="226"/>
        <end position="360"/>
    </location>
</feature>
<dbReference type="RefSeq" id="WP_284376231.1">
    <property type="nucleotide sequence ID" value="NZ_BSNN01000002.1"/>
</dbReference>
<feature type="region of interest" description="Disordered" evidence="1">
    <location>
        <begin position="81"/>
        <end position="112"/>
    </location>
</feature>
<evidence type="ECO:0000259" key="2">
    <source>
        <dbReference type="Pfam" id="PF20057"/>
    </source>
</evidence>
<reference evidence="4" key="1">
    <citation type="journal article" date="2019" name="Int. J. Syst. Evol. Microbiol.">
        <title>The Global Catalogue of Microorganisms (GCM) 10K type strain sequencing project: providing services to taxonomists for standard genome sequencing and annotation.</title>
        <authorList>
            <consortium name="The Broad Institute Genomics Platform"/>
            <consortium name="The Broad Institute Genome Sequencing Center for Infectious Disease"/>
            <person name="Wu L."/>
            <person name="Ma J."/>
        </authorList>
    </citation>
    <scope>NUCLEOTIDE SEQUENCE [LARGE SCALE GENOMIC DNA]</scope>
    <source>
        <strain evidence="4">NBRC 110140</strain>
    </source>
</reference>
<accession>A0ABQ5VSR0</accession>
<proteinExistence type="predicted"/>
<keyword evidence="4" id="KW-1185">Reference proteome</keyword>
<name>A0ABQ5VSR0_9RHOB</name>
<feature type="compositionally biased region" description="Low complexity" evidence="1">
    <location>
        <begin position="96"/>
        <end position="110"/>
    </location>
</feature>
<sequence>MLVPICPGQHLEPSGITVDRPTAATSFNTLDLYLAHVHHGRSFRSLARETGLNPSTVLRRIRKVEDSRDDPLIDAIISNANPEKHDLSKPNKERSLMTNLSTSKNSSNTPSKEELRILRRLCENGAFLVIGQGLDKGAVLRAKNGEKPSRIAVVTVEIAKAMVMRDWIKLTKNASVSVYHVTEVGIQALRRSIDGADVSGTGFGEQHREWGTRDISDSYDAKPRKMRVNLRESPLTTLARKKDAEGNTFLSKDLLDAGERLREDFELAQLGPRVTQNWDRFINGGDRGSFSGQGESGNSAAQKRLQGALGALGAGLGDIALRCCCFLEGLESAEKRMGWSARSGKIVLRIALQRLRLYYDDLGQMNGDYIG</sequence>
<organism evidence="3 4">
    <name type="scientific">Amylibacter marinus</name>
    <dbReference type="NCBI Taxonomy" id="1475483"/>
    <lineage>
        <taxon>Bacteria</taxon>
        <taxon>Pseudomonadati</taxon>
        <taxon>Pseudomonadota</taxon>
        <taxon>Alphaproteobacteria</taxon>
        <taxon>Rhodobacterales</taxon>
        <taxon>Paracoccaceae</taxon>
        <taxon>Amylibacter</taxon>
    </lineage>
</organism>
<gene>
    <name evidence="3" type="ORF">GCM10007939_07460</name>
</gene>